<dbReference type="EC" id="5.4.2.2" evidence="3"/>
<sequence>MNIKTVPTKHFPDSKAGTSGLRKPVKVFAQPGYVENFVQSLFTHIPPKPDSILVTGGDGRYYLDVAVQKVIKVAIGNGYRHIIIGQDGRLSTPAVSAIIRDRKALGGVILTASHNAGGPDKDFGMKYNYHTGAPAPESLIDKQYEIAEKLTEYKIADIPDVDISKLGTFTVGDGVKIEIIDSCELWLKLMKQVFDFSLIQPLFARKDFSFVFDALHGVTGRYAFRLFVDE</sequence>
<evidence type="ECO:0000313" key="9">
    <source>
        <dbReference type="Proteomes" id="UP000324800"/>
    </source>
</evidence>
<comment type="catalytic activity">
    <reaction evidence="1">
        <text>alpha-D-glucose 1-phosphate = alpha-D-glucose 6-phosphate</text>
        <dbReference type="Rhea" id="RHEA:23536"/>
        <dbReference type="ChEBI" id="CHEBI:58225"/>
        <dbReference type="ChEBI" id="CHEBI:58601"/>
        <dbReference type="EC" id="5.4.2.2"/>
    </reaction>
</comment>
<gene>
    <name evidence="8" type="ORF">EZS28_050470</name>
</gene>
<dbReference type="GO" id="GO:0046872">
    <property type="term" value="F:metal ion binding"/>
    <property type="evidence" value="ECO:0007669"/>
    <property type="project" value="UniProtKB-KW"/>
</dbReference>
<evidence type="ECO:0000259" key="7">
    <source>
        <dbReference type="Pfam" id="PF02878"/>
    </source>
</evidence>
<protein>
    <recommendedName>
        <fullName evidence="3">phosphoglucomutase (alpha-D-glucose-1,6-bisphosphate-dependent)</fullName>
        <ecNumber evidence="3">5.4.2.2</ecNumber>
    </recommendedName>
</protein>
<dbReference type="GO" id="GO:0004614">
    <property type="term" value="F:phosphoglucomutase activity"/>
    <property type="evidence" value="ECO:0007669"/>
    <property type="project" value="UniProtKB-EC"/>
</dbReference>
<dbReference type="InterPro" id="IPR005844">
    <property type="entry name" value="A-D-PHexomutase_a/b/a-I"/>
</dbReference>
<dbReference type="Gene3D" id="3.40.120.10">
    <property type="entry name" value="Alpha-D-Glucose-1,6-Bisphosphate, subunit A, domain 3"/>
    <property type="match status" value="2"/>
</dbReference>
<keyword evidence="6" id="KW-0413">Isomerase</keyword>
<dbReference type="InterPro" id="IPR016055">
    <property type="entry name" value="A-D-PHexomutase_a/b/a-I/II/III"/>
</dbReference>
<dbReference type="PRINTS" id="PR00509">
    <property type="entry name" value="PGMPMM"/>
</dbReference>
<dbReference type="InterPro" id="IPR005841">
    <property type="entry name" value="Alpha-D-phosphohexomutase_SF"/>
</dbReference>
<dbReference type="SUPFAM" id="SSF53738">
    <property type="entry name" value="Phosphoglucomutase, first 3 domains"/>
    <property type="match status" value="1"/>
</dbReference>
<dbReference type="GO" id="GO:0005975">
    <property type="term" value="P:carbohydrate metabolic process"/>
    <property type="evidence" value="ECO:0007669"/>
    <property type="project" value="InterPro"/>
</dbReference>
<dbReference type="InterPro" id="IPR045244">
    <property type="entry name" value="PGM"/>
</dbReference>
<dbReference type="PANTHER" id="PTHR22573">
    <property type="entry name" value="PHOSPHOHEXOMUTASE FAMILY MEMBER"/>
    <property type="match status" value="1"/>
</dbReference>
<reference evidence="8 9" key="1">
    <citation type="submission" date="2019-03" db="EMBL/GenBank/DDBJ databases">
        <title>Single cell metagenomics reveals metabolic interactions within the superorganism composed of flagellate Streblomastix strix and complex community of Bacteroidetes bacteria on its surface.</title>
        <authorList>
            <person name="Treitli S.C."/>
            <person name="Kolisko M."/>
            <person name="Husnik F."/>
            <person name="Keeling P."/>
            <person name="Hampl V."/>
        </authorList>
    </citation>
    <scope>NUCLEOTIDE SEQUENCE [LARGE SCALE GENOMIC DNA]</scope>
    <source>
        <strain evidence="8">ST1C</strain>
    </source>
</reference>
<dbReference type="Proteomes" id="UP000324800">
    <property type="component" value="Unassembled WGS sequence"/>
</dbReference>
<evidence type="ECO:0000256" key="5">
    <source>
        <dbReference type="ARBA" id="ARBA00022842"/>
    </source>
</evidence>
<evidence type="ECO:0000256" key="6">
    <source>
        <dbReference type="ARBA" id="ARBA00023235"/>
    </source>
</evidence>
<organism evidence="8 9">
    <name type="scientific">Streblomastix strix</name>
    <dbReference type="NCBI Taxonomy" id="222440"/>
    <lineage>
        <taxon>Eukaryota</taxon>
        <taxon>Metamonada</taxon>
        <taxon>Preaxostyla</taxon>
        <taxon>Oxymonadida</taxon>
        <taxon>Streblomastigidae</taxon>
        <taxon>Streblomastix</taxon>
    </lineage>
</organism>
<dbReference type="PANTHER" id="PTHR22573:SF2">
    <property type="entry name" value="PHOSPHOGLUCOMUTASE"/>
    <property type="match status" value="1"/>
</dbReference>
<evidence type="ECO:0000256" key="1">
    <source>
        <dbReference type="ARBA" id="ARBA00000443"/>
    </source>
</evidence>
<proteinExistence type="inferred from homology"/>
<dbReference type="EMBL" id="SNRW01037070">
    <property type="protein sequence ID" value="KAA6354003.1"/>
    <property type="molecule type" value="Genomic_DNA"/>
</dbReference>
<comment type="similarity">
    <text evidence="2">Belongs to the phosphohexose mutase family.</text>
</comment>
<accession>A0A5J4T860</accession>
<evidence type="ECO:0000256" key="2">
    <source>
        <dbReference type="ARBA" id="ARBA00010231"/>
    </source>
</evidence>
<keyword evidence="5" id="KW-0460">Magnesium</keyword>
<dbReference type="AlphaFoldDB" id="A0A5J4T860"/>
<evidence type="ECO:0000256" key="3">
    <source>
        <dbReference type="ARBA" id="ARBA00012728"/>
    </source>
</evidence>
<keyword evidence="4" id="KW-0479">Metal-binding</keyword>
<feature type="domain" description="Alpha-D-phosphohexomutase alpha/beta/alpha" evidence="7">
    <location>
        <begin position="15"/>
        <end position="153"/>
    </location>
</feature>
<name>A0A5J4T860_9EUKA</name>
<dbReference type="GO" id="GO:0005829">
    <property type="term" value="C:cytosol"/>
    <property type="evidence" value="ECO:0007669"/>
    <property type="project" value="TreeGrafter"/>
</dbReference>
<feature type="non-terminal residue" evidence="8">
    <location>
        <position position="230"/>
    </location>
</feature>
<evidence type="ECO:0000313" key="8">
    <source>
        <dbReference type="EMBL" id="KAA6354003.1"/>
    </source>
</evidence>
<comment type="caution">
    <text evidence="8">The sequence shown here is derived from an EMBL/GenBank/DDBJ whole genome shotgun (WGS) entry which is preliminary data.</text>
</comment>
<dbReference type="OrthoDB" id="2291at2759"/>
<evidence type="ECO:0000256" key="4">
    <source>
        <dbReference type="ARBA" id="ARBA00022723"/>
    </source>
</evidence>
<dbReference type="Pfam" id="PF02878">
    <property type="entry name" value="PGM_PMM_I"/>
    <property type="match status" value="1"/>
</dbReference>